<sequence length="71" mass="8194">MPPFHSNPSICHLLQPISPLSVRTTWADEDGQTLFESKSTAWSSQSSTVWISSRRKRMFEHLFGTLKQWMA</sequence>
<name>A0A0Q0GB72_PSESX</name>
<protein>
    <submittedName>
        <fullName evidence="1">Uncharacterized protein</fullName>
    </submittedName>
</protein>
<accession>A0A0Q0GB72</accession>
<gene>
    <name evidence="1" type="ORF">ALO94_01048</name>
</gene>
<comment type="caution">
    <text evidence="1">The sequence shown here is derived from an EMBL/GenBank/DDBJ whole genome shotgun (WGS) entry which is preliminary data.</text>
</comment>
<organism evidence="1 2">
    <name type="scientific">Pseudomonas syringae pv. spinaceae</name>
    <dbReference type="NCBI Taxonomy" id="264459"/>
    <lineage>
        <taxon>Bacteria</taxon>
        <taxon>Pseudomonadati</taxon>
        <taxon>Pseudomonadota</taxon>
        <taxon>Gammaproteobacteria</taxon>
        <taxon>Pseudomonadales</taxon>
        <taxon>Pseudomonadaceae</taxon>
        <taxon>Pseudomonas</taxon>
        <taxon>Pseudomonas syringae</taxon>
    </lineage>
</organism>
<dbReference type="AlphaFoldDB" id="A0A0Q0GB72"/>
<proteinExistence type="predicted"/>
<evidence type="ECO:0000313" key="1">
    <source>
        <dbReference type="EMBL" id="KPZ10426.1"/>
    </source>
</evidence>
<reference evidence="1 2" key="1">
    <citation type="submission" date="2015-09" db="EMBL/GenBank/DDBJ databases">
        <title>Genome announcement of multiple Pseudomonas syringae strains.</title>
        <authorList>
            <person name="Thakur S."/>
            <person name="Wang P.W."/>
            <person name="Gong Y."/>
            <person name="Weir B.S."/>
            <person name="Guttman D.S."/>
        </authorList>
    </citation>
    <scope>NUCLEOTIDE SEQUENCE [LARGE SCALE GENOMIC DNA]</scope>
    <source>
        <strain evidence="1 2">ICMP16929</strain>
    </source>
</reference>
<dbReference type="EMBL" id="LJRI01000180">
    <property type="protein sequence ID" value="KPZ10426.1"/>
    <property type="molecule type" value="Genomic_DNA"/>
</dbReference>
<evidence type="ECO:0000313" key="2">
    <source>
        <dbReference type="Proteomes" id="UP000050384"/>
    </source>
</evidence>
<dbReference type="Proteomes" id="UP000050384">
    <property type="component" value="Unassembled WGS sequence"/>
</dbReference>
<dbReference type="PATRIC" id="fig|264459.3.peg.1828"/>